<organism evidence="2 3">
    <name type="scientific">Rhypophila decipiens</name>
    <dbReference type="NCBI Taxonomy" id="261697"/>
    <lineage>
        <taxon>Eukaryota</taxon>
        <taxon>Fungi</taxon>
        <taxon>Dikarya</taxon>
        <taxon>Ascomycota</taxon>
        <taxon>Pezizomycotina</taxon>
        <taxon>Sordariomycetes</taxon>
        <taxon>Sordariomycetidae</taxon>
        <taxon>Sordariales</taxon>
        <taxon>Naviculisporaceae</taxon>
        <taxon>Rhypophila</taxon>
    </lineage>
</organism>
<reference evidence="2" key="1">
    <citation type="journal article" date="2023" name="Mol. Phylogenet. Evol.">
        <title>Genome-scale phylogeny and comparative genomics of the fungal order Sordariales.</title>
        <authorList>
            <person name="Hensen N."/>
            <person name="Bonometti L."/>
            <person name="Westerberg I."/>
            <person name="Brannstrom I.O."/>
            <person name="Guillou S."/>
            <person name="Cros-Aarteil S."/>
            <person name="Calhoun S."/>
            <person name="Haridas S."/>
            <person name="Kuo A."/>
            <person name="Mondo S."/>
            <person name="Pangilinan J."/>
            <person name="Riley R."/>
            <person name="LaButti K."/>
            <person name="Andreopoulos B."/>
            <person name="Lipzen A."/>
            <person name="Chen C."/>
            <person name="Yan M."/>
            <person name="Daum C."/>
            <person name="Ng V."/>
            <person name="Clum A."/>
            <person name="Steindorff A."/>
            <person name="Ohm R.A."/>
            <person name="Martin F."/>
            <person name="Silar P."/>
            <person name="Natvig D.O."/>
            <person name="Lalanne C."/>
            <person name="Gautier V."/>
            <person name="Ament-Velasquez S.L."/>
            <person name="Kruys A."/>
            <person name="Hutchinson M.I."/>
            <person name="Powell A.J."/>
            <person name="Barry K."/>
            <person name="Miller A.N."/>
            <person name="Grigoriev I.V."/>
            <person name="Debuchy R."/>
            <person name="Gladieux P."/>
            <person name="Hiltunen Thoren M."/>
            <person name="Johannesson H."/>
        </authorList>
    </citation>
    <scope>NUCLEOTIDE SEQUENCE</scope>
    <source>
        <strain evidence="2">PSN293</strain>
    </source>
</reference>
<gene>
    <name evidence="2" type="ORF">QBC37DRAFT_130540</name>
</gene>
<protein>
    <submittedName>
        <fullName evidence="2">Kinase-like domain-containing protein</fullName>
    </submittedName>
</protein>
<accession>A0AAN6YA09</accession>
<dbReference type="Pfam" id="PF00069">
    <property type="entry name" value="Pkinase"/>
    <property type="match status" value="1"/>
</dbReference>
<evidence type="ECO:0000313" key="3">
    <source>
        <dbReference type="Proteomes" id="UP001301769"/>
    </source>
</evidence>
<dbReference type="CDD" id="cd00180">
    <property type="entry name" value="PKc"/>
    <property type="match status" value="1"/>
</dbReference>
<dbReference type="Gene3D" id="1.10.510.10">
    <property type="entry name" value="Transferase(Phosphotransferase) domain 1"/>
    <property type="match status" value="1"/>
</dbReference>
<feature type="domain" description="Protein kinase" evidence="1">
    <location>
        <begin position="63"/>
        <end position="282"/>
    </location>
</feature>
<dbReference type="GO" id="GO:0005524">
    <property type="term" value="F:ATP binding"/>
    <property type="evidence" value="ECO:0007669"/>
    <property type="project" value="InterPro"/>
</dbReference>
<reference evidence="2" key="2">
    <citation type="submission" date="2023-05" db="EMBL/GenBank/DDBJ databases">
        <authorList>
            <consortium name="Lawrence Berkeley National Laboratory"/>
            <person name="Steindorff A."/>
            <person name="Hensen N."/>
            <person name="Bonometti L."/>
            <person name="Westerberg I."/>
            <person name="Brannstrom I.O."/>
            <person name="Guillou S."/>
            <person name="Cros-Aarteil S."/>
            <person name="Calhoun S."/>
            <person name="Haridas S."/>
            <person name="Kuo A."/>
            <person name="Mondo S."/>
            <person name="Pangilinan J."/>
            <person name="Riley R."/>
            <person name="Labutti K."/>
            <person name="Andreopoulos B."/>
            <person name="Lipzen A."/>
            <person name="Chen C."/>
            <person name="Yanf M."/>
            <person name="Daum C."/>
            <person name="Ng V."/>
            <person name="Clum A."/>
            <person name="Ohm R."/>
            <person name="Martin F."/>
            <person name="Silar P."/>
            <person name="Natvig D."/>
            <person name="Lalanne C."/>
            <person name="Gautier V."/>
            <person name="Ament-Velasquez S.L."/>
            <person name="Kruys A."/>
            <person name="Hutchinson M.I."/>
            <person name="Powell A.J."/>
            <person name="Barry K."/>
            <person name="Miller A.N."/>
            <person name="Grigoriev I.V."/>
            <person name="Debuchy R."/>
            <person name="Gladieux P."/>
            <person name="Thoren M.H."/>
            <person name="Johannesson H."/>
        </authorList>
    </citation>
    <scope>NUCLEOTIDE SEQUENCE</scope>
    <source>
        <strain evidence="2">PSN293</strain>
    </source>
</reference>
<evidence type="ECO:0000259" key="1">
    <source>
        <dbReference type="PROSITE" id="PS50011"/>
    </source>
</evidence>
<name>A0AAN6YA09_9PEZI</name>
<keyword evidence="2" id="KW-0808">Transferase</keyword>
<evidence type="ECO:0000313" key="2">
    <source>
        <dbReference type="EMBL" id="KAK4215189.1"/>
    </source>
</evidence>
<keyword evidence="2" id="KW-0418">Kinase</keyword>
<comment type="caution">
    <text evidence="2">The sequence shown here is derived from an EMBL/GenBank/DDBJ whole genome shotgun (WGS) entry which is preliminary data.</text>
</comment>
<proteinExistence type="predicted"/>
<sequence>MSRTKPTITPDQLILLDRYRIDEYTHFEPEEGAVFFHITADDRIYRGVSSTDETEITTQECASLLLRIHDRFVYPPVHKQTKLTLLPVQDKHDRFSDSTSFYIKRPRYMAYDERRTTVHPNFLTRSMLQEICALERISQNPHPFIAKYHGCRVRRGRITGIVLDRAEITLEDAVDDPRFEDLHANRFFEGVTSAVMYLHCLGLAHNDLNPSNIMISKDGGPVLIDFDSCLPFGHPLDKFGVAGWTDMDPEDYKTPNTSERRHDMYAMGKLIRWLLKRFPGDN</sequence>
<dbReference type="InterPro" id="IPR000719">
    <property type="entry name" value="Prot_kinase_dom"/>
</dbReference>
<dbReference type="InterPro" id="IPR011009">
    <property type="entry name" value="Kinase-like_dom_sf"/>
</dbReference>
<dbReference type="PROSITE" id="PS50011">
    <property type="entry name" value="PROTEIN_KINASE_DOM"/>
    <property type="match status" value="1"/>
</dbReference>
<dbReference type="AlphaFoldDB" id="A0AAN6YA09"/>
<dbReference type="SUPFAM" id="SSF56112">
    <property type="entry name" value="Protein kinase-like (PK-like)"/>
    <property type="match status" value="1"/>
</dbReference>
<dbReference type="EMBL" id="MU858083">
    <property type="protein sequence ID" value="KAK4215189.1"/>
    <property type="molecule type" value="Genomic_DNA"/>
</dbReference>
<dbReference type="GO" id="GO:0004672">
    <property type="term" value="F:protein kinase activity"/>
    <property type="evidence" value="ECO:0007669"/>
    <property type="project" value="InterPro"/>
</dbReference>
<dbReference type="SMART" id="SM00220">
    <property type="entry name" value="S_TKc"/>
    <property type="match status" value="1"/>
</dbReference>
<keyword evidence="3" id="KW-1185">Reference proteome</keyword>
<dbReference type="Proteomes" id="UP001301769">
    <property type="component" value="Unassembled WGS sequence"/>
</dbReference>